<organism evidence="12 13">
    <name type="scientific">Ferrimicrobium acidiphilum</name>
    <dbReference type="NCBI Taxonomy" id="121039"/>
    <lineage>
        <taxon>Bacteria</taxon>
        <taxon>Bacillati</taxon>
        <taxon>Actinomycetota</taxon>
        <taxon>Acidimicrobiia</taxon>
        <taxon>Acidimicrobiales</taxon>
        <taxon>Acidimicrobiaceae</taxon>
        <taxon>Ferrimicrobium</taxon>
    </lineage>
</organism>
<feature type="domain" description="PurM-like N-terminal" evidence="9">
    <location>
        <begin position="67"/>
        <end position="182"/>
    </location>
</feature>
<dbReference type="HAMAP" id="MF_00420">
    <property type="entry name" value="PurL_2"/>
    <property type="match status" value="1"/>
</dbReference>
<keyword evidence="13" id="KW-1185">Reference proteome</keyword>
<evidence type="ECO:0000259" key="11">
    <source>
        <dbReference type="Pfam" id="PF18072"/>
    </source>
</evidence>
<dbReference type="InterPro" id="IPR016188">
    <property type="entry name" value="PurM-like_N"/>
</dbReference>
<evidence type="ECO:0000256" key="3">
    <source>
        <dbReference type="ARBA" id="ARBA00022723"/>
    </source>
</evidence>
<evidence type="ECO:0000256" key="4">
    <source>
        <dbReference type="ARBA" id="ARBA00022741"/>
    </source>
</evidence>
<dbReference type="SUPFAM" id="SSF55326">
    <property type="entry name" value="PurM N-terminal domain-like"/>
    <property type="match status" value="2"/>
</dbReference>
<feature type="binding site" evidence="8">
    <location>
        <position position="538"/>
    </location>
    <ligand>
        <name>Mg(2+)</name>
        <dbReference type="ChEBI" id="CHEBI:18420"/>
        <label>1</label>
    </ligand>
</feature>
<keyword evidence="2 8" id="KW-0436">Ligase</keyword>
<comment type="subcellular location">
    <subcellularLocation>
        <location evidence="8">Cytoplasm</location>
    </subcellularLocation>
</comment>
<dbReference type="GO" id="GO:0004642">
    <property type="term" value="F:phosphoribosylformylglycinamidine synthase activity"/>
    <property type="evidence" value="ECO:0007669"/>
    <property type="project" value="UniProtKB-EC"/>
</dbReference>
<feature type="domain" description="PurM-like N-terminal" evidence="9">
    <location>
        <begin position="453"/>
        <end position="560"/>
    </location>
</feature>
<dbReference type="RefSeq" id="WP_298383246.1">
    <property type="nucleotide sequence ID" value="NZ_JBFSHR010000034.1"/>
</dbReference>
<comment type="caution">
    <text evidence="12">The sequence shown here is derived from an EMBL/GenBank/DDBJ whole genome shotgun (WGS) entry which is preliminary data.</text>
</comment>
<dbReference type="Pfam" id="PF18072">
    <property type="entry name" value="FGAR-AT_linker"/>
    <property type="match status" value="1"/>
</dbReference>
<feature type="binding site" evidence="8">
    <location>
        <position position="84"/>
    </location>
    <ligand>
        <name>ATP</name>
        <dbReference type="ChEBI" id="CHEBI:30616"/>
    </ligand>
</feature>
<reference evidence="12 13" key="1">
    <citation type="submission" date="2024-07" db="EMBL/GenBank/DDBJ databases">
        <title>Draft Genome Sequence of Ferrimicrobium acidiphilum Strain YE2023, Isolated from a Pulp of Bioleach Reactor.</title>
        <authorList>
            <person name="Elkina Y.A."/>
            <person name="Bulaeva A.G."/>
            <person name="Beletsky A.V."/>
            <person name="Mardanov A.V."/>
        </authorList>
    </citation>
    <scope>NUCLEOTIDE SEQUENCE [LARGE SCALE GENOMIC DNA]</scope>
    <source>
        <strain evidence="12 13">YE2023</strain>
    </source>
</reference>
<accession>A0ABV3Y3D2</accession>
<dbReference type="PANTHER" id="PTHR43555">
    <property type="entry name" value="PHOSPHORIBOSYLFORMYLGLYCINAMIDINE SYNTHASE SUBUNIT PURL"/>
    <property type="match status" value="1"/>
</dbReference>
<sequence>MESDIYRPLGLTDDEFDLIVHHLGREPNLVELAMFSIMWSEHCSYKSSRIHLRRLPTSGPRVIMGPGENAGVVAATEDISVALRMESHNHPSAIEPTQGAATGVGGILRDIFTVGARPIALLDSLWMGTQDNPQSRWIFDGVVGGISSYGNAVGVPTVGGEIHFAPPYAENPLVNVVAVGVARTDQLVRAVASGIGNHVVLLGAATGRDGIGGVSVLASSGFDQASADKRPSVQVGDPFEEKKLIEACLDLLDAKLVVGIQDLGGAGLTCATSETAANAGNGMRVWVDRVPIREAGMTPMEILCSESQERMLAIVTPDNLAAVLEICAKQEVLATVIGEVAPPDEDGPYAGRGVLRAYFDGAMVAEIPASALADEAPLYERPLREPNDFRLRVQREVDVPADWREIARGVLETLTFDPEAIYRRYDHMLFRNTLVTPGADASLLAIRAPEVGSTDLAMGLAVDGNQLWSRSDPRRGTLAVVAESLANLACVGATPVAIVDCLNFGNPEHPEVMWQFSEAIDGITEICTVLGVPVIGGNVSFYNEAHGIDIDPTPVVSTIGFRPLPAHAIPDARLARGSVVLVTTGETPSLTGSVFAAIAGDQGGAFPTIDLERLRHLLSVVASLVVADELINAAHNLGAGGLLGGAIRLAQLAGQGLELEYPDASAEALLGEHPSRFLLTTEVPQALLAHLSQEGFEGVVIGELGGEKIVYEDWLSLDPPRRHPIGAR</sequence>
<dbReference type="CDD" id="cd02204">
    <property type="entry name" value="PurL_repeat2"/>
    <property type="match status" value="1"/>
</dbReference>
<feature type="binding site" evidence="8">
    <location>
        <position position="109"/>
    </location>
    <ligand>
        <name>substrate</name>
    </ligand>
</feature>
<comment type="caution">
    <text evidence="8">Lacks conserved residue(s) required for the propagation of feature annotation.</text>
</comment>
<feature type="domain" description="PurM-like C-terminal" evidence="10">
    <location>
        <begin position="195"/>
        <end position="344"/>
    </location>
</feature>
<feature type="binding site" evidence="8">
    <location>
        <begin position="306"/>
        <end position="308"/>
    </location>
    <ligand>
        <name>substrate</name>
    </ligand>
</feature>
<dbReference type="Proteomes" id="UP001560267">
    <property type="component" value="Unassembled WGS sequence"/>
</dbReference>
<feature type="binding site" evidence="8">
    <location>
        <position position="86"/>
    </location>
    <ligand>
        <name>Mg(2+)</name>
        <dbReference type="ChEBI" id="CHEBI:18420"/>
        <label>1</label>
    </ligand>
</feature>
<feature type="active site" description="Proton acceptor" evidence="8">
    <location>
        <position position="88"/>
    </location>
</feature>
<keyword evidence="6 8" id="KW-0067">ATP-binding</keyword>
<comment type="subunit">
    <text evidence="8">Monomer. Part of the FGAM synthase complex composed of 1 PurL, 1 PurQ and 2 PurS subunits.</text>
</comment>
<dbReference type="InterPro" id="IPR036676">
    <property type="entry name" value="PurM-like_C_sf"/>
</dbReference>
<dbReference type="CDD" id="cd02203">
    <property type="entry name" value="PurL_repeat1"/>
    <property type="match status" value="1"/>
</dbReference>
<dbReference type="PANTHER" id="PTHR43555:SF1">
    <property type="entry name" value="PHOSPHORIBOSYLFORMYLGLYCINAMIDINE SYNTHASE SUBUNIT PURL"/>
    <property type="match status" value="1"/>
</dbReference>
<dbReference type="InterPro" id="IPR041609">
    <property type="entry name" value="PurL_linker"/>
</dbReference>
<feature type="binding site" evidence="8">
    <location>
        <position position="537"/>
    </location>
    <ligand>
        <name>ATP</name>
        <dbReference type="ChEBI" id="CHEBI:30616"/>
    </ligand>
</feature>
<evidence type="ECO:0000259" key="10">
    <source>
        <dbReference type="Pfam" id="PF02769"/>
    </source>
</evidence>
<feature type="domain" description="PurM-like C-terminal" evidence="10">
    <location>
        <begin position="577"/>
        <end position="708"/>
    </location>
</feature>
<keyword evidence="1 8" id="KW-0963">Cytoplasm</keyword>
<evidence type="ECO:0000256" key="2">
    <source>
        <dbReference type="ARBA" id="ARBA00022598"/>
    </source>
</evidence>
<dbReference type="Pfam" id="PF02769">
    <property type="entry name" value="AIRS_C"/>
    <property type="match status" value="2"/>
</dbReference>
<evidence type="ECO:0000256" key="1">
    <source>
        <dbReference type="ARBA" id="ARBA00022490"/>
    </source>
</evidence>
<comment type="catalytic activity">
    <reaction evidence="8">
        <text>N(2)-formyl-N(1)-(5-phospho-beta-D-ribosyl)glycinamide + L-glutamine + ATP + H2O = 2-formamido-N(1)-(5-O-phospho-beta-D-ribosyl)acetamidine + L-glutamate + ADP + phosphate + H(+)</text>
        <dbReference type="Rhea" id="RHEA:17129"/>
        <dbReference type="ChEBI" id="CHEBI:15377"/>
        <dbReference type="ChEBI" id="CHEBI:15378"/>
        <dbReference type="ChEBI" id="CHEBI:29985"/>
        <dbReference type="ChEBI" id="CHEBI:30616"/>
        <dbReference type="ChEBI" id="CHEBI:43474"/>
        <dbReference type="ChEBI" id="CHEBI:58359"/>
        <dbReference type="ChEBI" id="CHEBI:147286"/>
        <dbReference type="ChEBI" id="CHEBI:147287"/>
        <dbReference type="ChEBI" id="CHEBI:456216"/>
        <dbReference type="EC" id="6.3.5.3"/>
    </reaction>
</comment>
<comment type="pathway">
    <text evidence="8">Purine metabolism; IMP biosynthesis via de novo pathway; 5-amino-1-(5-phospho-D-ribosyl)imidazole from N(2)-formyl-N(1)-(5-phospho-D-ribosyl)glycinamide: step 1/2.</text>
</comment>
<keyword evidence="7 8" id="KW-0460">Magnesium</keyword>
<dbReference type="Gene3D" id="3.30.1330.10">
    <property type="entry name" value="PurM-like, N-terminal domain"/>
    <property type="match status" value="2"/>
</dbReference>
<gene>
    <name evidence="8 12" type="primary">purL</name>
    <name evidence="12" type="ORF">AB6A68_09510</name>
</gene>
<feature type="binding site" evidence="8">
    <location>
        <begin position="87"/>
        <end position="90"/>
    </location>
    <ligand>
        <name>substrate</name>
    </ligand>
</feature>
<evidence type="ECO:0000256" key="6">
    <source>
        <dbReference type="ARBA" id="ARBA00022840"/>
    </source>
</evidence>
<dbReference type="EMBL" id="JBFSHR010000034">
    <property type="protein sequence ID" value="MEX6430071.1"/>
    <property type="molecule type" value="Genomic_DNA"/>
</dbReference>
<name>A0ABV3Y3D2_9ACTN</name>
<protein>
    <recommendedName>
        <fullName evidence="8">Phosphoribosylformylglycinamidine synthase subunit PurL</fullName>
        <shortName evidence="8">FGAM synthase</shortName>
        <ecNumber evidence="8">6.3.5.3</ecNumber>
    </recommendedName>
    <alternativeName>
        <fullName evidence="8">Formylglycinamide ribonucleotide amidotransferase subunit II</fullName>
        <shortName evidence="8">FGAR amidotransferase II</shortName>
        <shortName evidence="8">FGAR-AT II</shortName>
    </alternativeName>
    <alternativeName>
        <fullName evidence="8">Glutamine amidotransferase PurL</fullName>
    </alternativeName>
    <alternativeName>
        <fullName evidence="8">Phosphoribosylformylglycinamidine synthase subunit II</fullName>
    </alternativeName>
</protein>
<evidence type="ECO:0000256" key="5">
    <source>
        <dbReference type="ARBA" id="ARBA00022755"/>
    </source>
</evidence>
<dbReference type="SUPFAM" id="SSF56042">
    <property type="entry name" value="PurM C-terminal domain-like"/>
    <property type="match status" value="2"/>
</dbReference>
<feature type="binding site" evidence="8">
    <location>
        <position position="540"/>
    </location>
    <ligand>
        <name>substrate</name>
    </ligand>
</feature>
<dbReference type="NCBIfam" id="NF002290">
    <property type="entry name" value="PRK01213.1"/>
    <property type="match status" value="1"/>
</dbReference>
<keyword evidence="5 8" id="KW-0658">Purine biosynthesis</keyword>
<evidence type="ECO:0000256" key="8">
    <source>
        <dbReference type="HAMAP-Rule" id="MF_00420"/>
    </source>
</evidence>
<feature type="binding site" evidence="8">
    <location>
        <position position="45"/>
    </location>
    <ligand>
        <name>ATP</name>
        <dbReference type="ChEBI" id="CHEBI:30616"/>
    </ligand>
</feature>
<keyword evidence="3 8" id="KW-0479">Metal-binding</keyword>
<keyword evidence="4 8" id="KW-0547">Nucleotide-binding</keyword>
<dbReference type="EC" id="6.3.5.3" evidence="8"/>
<feature type="domain" description="Phosphoribosylformylglycinamidine synthase linker" evidence="11">
    <location>
        <begin position="3"/>
        <end position="46"/>
    </location>
</feature>
<evidence type="ECO:0000313" key="12">
    <source>
        <dbReference type="EMBL" id="MEX6430071.1"/>
    </source>
</evidence>
<feature type="binding site" evidence="8">
    <location>
        <position position="500"/>
    </location>
    <ligand>
        <name>ATP</name>
        <dbReference type="ChEBI" id="CHEBI:30616"/>
    </ligand>
</feature>
<dbReference type="InterPro" id="IPR036921">
    <property type="entry name" value="PurM-like_N_sf"/>
</dbReference>
<evidence type="ECO:0000256" key="7">
    <source>
        <dbReference type="ARBA" id="ARBA00022842"/>
    </source>
</evidence>
<feature type="binding site" evidence="8">
    <location>
        <position position="262"/>
    </location>
    <ligand>
        <name>Mg(2+)</name>
        <dbReference type="ChEBI" id="CHEBI:18420"/>
        <label>2</label>
    </ligand>
</feature>
<feature type="binding site" evidence="8">
    <location>
        <position position="110"/>
    </location>
    <ligand>
        <name>Mg(2+)</name>
        <dbReference type="ChEBI" id="CHEBI:18420"/>
        <label>2</label>
    </ligand>
</feature>
<comment type="similarity">
    <text evidence="8">Belongs to the FGAMS family.</text>
</comment>
<comment type="function">
    <text evidence="8">Part of the phosphoribosylformylglycinamidine synthase complex involved in the purines biosynthetic pathway. Catalyzes the ATP-dependent conversion of formylglycinamide ribonucleotide (FGAR) and glutamine to yield formylglycinamidine ribonucleotide (FGAM) and glutamate. The FGAM synthase complex is composed of three subunits. PurQ produces an ammonia molecule by converting glutamine to glutamate. PurL transfers the ammonia molecule to FGAR to form FGAM in an ATP-dependent manner. PurS interacts with PurQ and PurL and is thought to assist in the transfer of the ammonia molecule from PurQ to PurL.</text>
</comment>
<feature type="active site" evidence="8">
    <location>
        <position position="42"/>
    </location>
</feature>
<evidence type="ECO:0000313" key="13">
    <source>
        <dbReference type="Proteomes" id="UP001560267"/>
    </source>
</evidence>
<dbReference type="NCBIfam" id="TIGR01736">
    <property type="entry name" value="FGAM_synth_II"/>
    <property type="match status" value="1"/>
</dbReference>
<dbReference type="InterPro" id="IPR010074">
    <property type="entry name" value="PRibForGlyAmidine_synth_PurL"/>
</dbReference>
<feature type="binding site" evidence="8">
    <location>
        <position position="234"/>
    </location>
    <ligand>
        <name>substrate</name>
    </ligand>
</feature>
<dbReference type="Gene3D" id="3.90.650.10">
    <property type="entry name" value="PurM-like C-terminal domain"/>
    <property type="match status" value="2"/>
</dbReference>
<evidence type="ECO:0000259" key="9">
    <source>
        <dbReference type="Pfam" id="PF00586"/>
    </source>
</evidence>
<dbReference type="InterPro" id="IPR010918">
    <property type="entry name" value="PurM-like_C_dom"/>
</dbReference>
<dbReference type="PIRSF" id="PIRSF001587">
    <property type="entry name" value="FGAM_synthase_II"/>
    <property type="match status" value="1"/>
</dbReference>
<proteinExistence type="inferred from homology"/>
<dbReference type="Pfam" id="PF00586">
    <property type="entry name" value="AIRS"/>
    <property type="match status" value="2"/>
</dbReference>